<accession>A0A317JLL0</accession>
<reference evidence="1 2" key="1">
    <citation type="submission" date="2018-02" db="EMBL/GenBank/DDBJ databases">
        <title>Genomic Reconstructions from Amazon Rainforest and Pasture Soil Reveal Novel Insights into the Physiology of Candidate Phyla in Tropical Sites.</title>
        <authorList>
            <person name="Kroeger M.E."/>
            <person name="Delmont T."/>
            <person name="Eren A.M."/>
            <person name="Guo J."/>
            <person name="Meyer K.M."/>
            <person name="Khan K."/>
            <person name="Rodrigues J.L.M."/>
            <person name="Bohannan B.J.M."/>
            <person name="Tringe S."/>
            <person name="Borges C.D."/>
            <person name="Tiedje J."/>
            <person name="Tsai S.M."/>
            <person name="Nusslein K."/>
        </authorList>
    </citation>
    <scope>NUCLEOTIDE SEQUENCE [LARGE SCALE GENOMIC DNA]</scope>
    <source>
        <strain evidence="1">Amazon FNV 2010 28 9</strain>
    </source>
</reference>
<name>A0A317JLL0_9BACT</name>
<dbReference type="AlphaFoldDB" id="A0A317JLL0"/>
<evidence type="ECO:0000313" key="1">
    <source>
        <dbReference type="EMBL" id="PWU22460.1"/>
    </source>
</evidence>
<evidence type="ECO:0000313" key="2">
    <source>
        <dbReference type="Proteomes" id="UP000246104"/>
    </source>
</evidence>
<dbReference type="Proteomes" id="UP000246104">
    <property type="component" value="Unassembled WGS sequence"/>
</dbReference>
<comment type="caution">
    <text evidence="1">The sequence shown here is derived from an EMBL/GenBank/DDBJ whole genome shotgun (WGS) entry which is preliminary data.</text>
</comment>
<organism evidence="1 2">
    <name type="scientific">Candidatus Cerribacteria bacterium 'Amazon FNV 2010 28 9'</name>
    <dbReference type="NCBI Taxonomy" id="2081795"/>
    <lineage>
        <taxon>Bacteria</taxon>
        <taxon>Candidatus Cerribacteria</taxon>
    </lineage>
</organism>
<dbReference type="EMBL" id="PSRQ01000063">
    <property type="protein sequence ID" value="PWU22460.1"/>
    <property type="molecule type" value="Genomic_DNA"/>
</dbReference>
<protein>
    <submittedName>
        <fullName evidence="1">Uncharacterized protein</fullName>
    </submittedName>
</protein>
<sequence length="86" mass="9881">MVEKLITVRFKNTKSVVGVFPQFVHELTKRPEFIALFEGRGSFSDINNNTIVFKIDDESLGVDEFILWLRSLSYLIVAGIDDIEKM</sequence>
<gene>
    <name evidence="1" type="ORF">C5B42_06000</name>
</gene>
<proteinExistence type="predicted"/>